<accession>A0A3N8QUW8</accession>
<proteinExistence type="predicted"/>
<reference evidence="2 3" key="1">
    <citation type="submission" date="2018-08" db="EMBL/GenBank/DDBJ databases">
        <title>Comparative analysis of Burkholderia isolates from Puerto Rico.</title>
        <authorList>
            <person name="Hall C."/>
            <person name="Sahl J."/>
            <person name="Wagner D."/>
        </authorList>
    </citation>
    <scope>NUCLEOTIDE SEQUENCE [LARGE SCALE GENOMIC DNA]</scope>
    <source>
        <strain evidence="2 3">Bp9025</strain>
    </source>
</reference>
<dbReference type="Pfam" id="PF05069">
    <property type="entry name" value="Phage_tail_S"/>
    <property type="match status" value="1"/>
</dbReference>
<evidence type="ECO:0000313" key="2">
    <source>
        <dbReference type="EMBL" id="RQT09823.1"/>
    </source>
</evidence>
<dbReference type="InterPro" id="IPR006522">
    <property type="entry name" value="Phage_virion_morphogenesis"/>
</dbReference>
<name>A0A3N8QUW8_9BURK</name>
<sequence length="156" mass="17659">MTDDLHALEMLAIQLLARLSPSKRRTALMGVAREMRRHQSDRIAQQLNPDGTPYEPRKRASARSRKGRIRRQAMFQKLRTARWLKVEASPDEAAVGFAGRIARIAAVHQYGERAPVAPHGPEYQYPRRALVGVAAHDRESIRARLIAHLEGRISRA</sequence>
<dbReference type="EMBL" id="QTQV01000021">
    <property type="protein sequence ID" value="RQT09823.1"/>
    <property type="molecule type" value="Genomic_DNA"/>
</dbReference>
<dbReference type="RefSeq" id="WP_124583525.1">
    <property type="nucleotide sequence ID" value="NZ_QTQV01000021.1"/>
</dbReference>
<comment type="caution">
    <text evidence="2">The sequence shown here is derived from an EMBL/GenBank/DDBJ whole genome shotgun (WGS) entry which is preliminary data.</text>
</comment>
<protein>
    <submittedName>
        <fullName evidence="2">Phage virion morphogenesis protein</fullName>
    </submittedName>
</protein>
<dbReference type="Proteomes" id="UP000277921">
    <property type="component" value="Unassembled WGS sequence"/>
</dbReference>
<dbReference type="NCBIfam" id="TIGR01635">
    <property type="entry name" value="tail_comp_S"/>
    <property type="match status" value="1"/>
</dbReference>
<organism evidence="2 3">
    <name type="scientific">Burkholderia contaminans</name>
    <dbReference type="NCBI Taxonomy" id="488447"/>
    <lineage>
        <taxon>Bacteria</taxon>
        <taxon>Pseudomonadati</taxon>
        <taxon>Pseudomonadota</taxon>
        <taxon>Betaproteobacteria</taxon>
        <taxon>Burkholderiales</taxon>
        <taxon>Burkholderiaceae</taxon>
        <taxon>Burkholderia</taxon>
        <taxon>Burkholderia cepacia complex</taxon>
    </lineage>
</organism>
<gene>
    <name evidence="2" type="ORF">DF051_29515</name>
</gene>
<evidence type="ECO:0000313" key="3">
    <source>
        <dbReference type="Proteomes" id="UP000277921"/>
    </source>
</evidence>
<feature type="compositionally biased region" description="Basic residues" evidence="1">
    <location>
        <begin position="59"/>
        <end position="68"/>
    </location>
</feature>
<feature type="region of interest" description="Disordered" evidence="1">
    <location>
        <begin position="35"/>
        <end position="68"/>
    </location>
</feature>
<evidence type="ECO:0000256" key="1">
    <source>
        <dbReference type="SAM" id="MobiDB-lite"/>
    </source>
</evidence>
<dbReference type="AlphaFoldDB" id="A0A3N8QUW8"/>